<comment type="caution">
    <text evidence="1">The sequence shown here is derived from an EMBL/GenBank/DDBJ whole genome shotgun (WGS) entry which is preliminary data.</text>
</comment>
<name>A0ACC0UC54_9AGAM</name>
<protein>
    <submittedName>
        <fullName evidence="1">Uncharacterized protein</fullName>
    </submittedName>
</protein>
<dbReference type="Proteomes" id="UP001207468">
    <property type="component" value="Unassembled WGS sequence"/>
</dbReference>
<keyword evidence="2" id="KW-1185">Reference proteome</keyword>
<accession>A0ACC0UC54</accession>
<gene>
    <name evidence="1" type="ORF">F5148DRAFT_772027</name>
</gene>
<evidence type="ECO:0000313" key="1">
    <source>
        <dbReference type="EMBL" id="KAI9509298.1"/>
    </source>
</evidence>
<sequence length="226" mass="25676">MEWKRQRNYETLVLTHVCQLHLAIVITITYHDTLIYTSHPLPPEGSGCTAARHIFTPLHNANLFRPVQRLMTRRRSPFSTKTKRSKSNPSNSGVRLITPLHPSTKATASRRCGYPVPPHRSLFSTLTGAWGIGHLIPGTDTRCRRVSERSDATARKQAYCRNDDTVTFEFSSRHPHRQLRTTWGPPSPPCDALGNARRVPLARRAIFSPQFSRPPPPPQSFKCLRR</sequence>
<proteinExistence type="predicted"/>
<evidence type="ECO:0000313" key="2">
    <source>
        <dbReference type="Proteomes" id="UP001207468"/>
    </source>
</evidence>
<organism evidence="1 2">
    <name type="scientific">Russula earlei</name>
    <dbReference type="NCBI Taxonomy" id="71964"/>
    <lineage>
        <taxon>Eukaryota</taxon>
        <taxon>Fungi</taxon>
        <taxon>Dikarya</taxon>
        <taxon>Basidiomycota</taxon>
        <taxon>Agaricomycotina</taxon>
        <taxon>Agaricomycetes</taxon>
        <taxon>Russulales</taxon>
        <taxon>Russulaceae</taxon>
        <taxon>Russula</taxon>
    </lineage>
</organism>
<reference evidence="1" key="1">
    <citation type="submission" date="2021-03" db="EMBL/GenBank/DDBJ databases">
        <title>Evolutionary priming and transition to the ectomycorrhizal habit in an iconic lineage of mushroom-forming fungi: is preadaptation a requirement?</title>
        <authorList>
            <consortium name="DOE Joint Genome Institute"/>
            <person name="Looney B.P."/>
            <person name="Miyauchi S."/>
            <person name="Morin E."/>
            <person name="Drula E."/>
            <person name="Courty P.E."/>
            <person name="Chicoki N."/>
            <person name="Fauchery L."/>
            <person name="Kohler A."/>
            <person name="Kuo A."/>
            <person name="LaButti K."/>
            <person name="Pangilinan J."/>
            <person name="Lipzen A."/>
            <person name="Riley R."/>
            <person name="Andreopoulos W."/>
            <person name="He G."/>
            <person name="Johnson J."/>
            <person name="Barry K.W."/>
            <person name="Grigoriev I.V."/>
            <person name="Nagy L."/>
            <person name="Hibbett D."/>
            <person name="Henrissat B."/>
            <person name="Matheny P.B."/>
            <person name="Labbe J."/>
            <person name="Martin A.F."/>
        </authorList>
    </citation>
    <scope>NUCLEOTIDE SEQUENCE</scope>
    <source>
        <strain evidence="1">BPL698</strain>
    </source>
</reference>
<dbReference type="EMBL" id="JAGFNK010000067">
    <property type="protein sequence ID" value="KAI9509298.1"/>
    <property type="molecule type" value="Genomic_DNA"/>
</dbReference>